<protein>
    <submittedName>
        <fullName evidence="3">PP14214</fullName>
    </submittedName>
</protein>
<dbReference type="EMBL" id="AF370418">
    <property type="protein sequence ID" value="AAQ15254.1"/>
    <property type="molecule type" value="mRNA"/>
</dbReference>
<reference evidence="3" key="1">
    <citation type="submission" date="2001-04" db="EMBL/GenBank/DDBJ databases">
        <title>Novel human cDNA clones with function of inhibiting cancer cell growth.</title>
        <authorList>
            <person name="Huang Y."/>
            <person name="Zhou X.M."/>
            <person name="Zhang P.P."/>
            <person name="Jiang H.Q."/>
            <person name="Qin W.X."/>
            <person name="Zhao X.T."/>
            <person name="Wan D.F."/>
            <person name="Gu J.R."/>
        </authorList>
    </citation>
    <scope>NUCLEOTIDE SEQUENCE</scope>
</reference>
<organism evidence="3">
    <name type="scientific">Homo sapiens</name>
    <name type="common">Human</name>
    <dbReference type="NCBI Taxonomy" id="9606"/>
    <lineage>
        <taxon>Eukaryota</taxon>
        <taxon>Metazoa</taxon>
        <taxon>Chordata</taxon>
        <taxon>Craniata</taxon>
        <taxon>Vertebrata</taxon>
        <taxon>Euteleostomi</taxon>
        <taxon>Mammalia</taxon>
        <taxon>Eutheria</taxon>
        <taxon>Euarchontoglires</taxon>
        <taxon>Primates</taxon>
        <taxon>Haplorrhini</taxon>
        <taxon>Catarrhini</taxon>
        <taxon>Hominidae</taxon>
        <taxon>Homo</taxon>
    </lineage>
</organism>
<keyword evidence="2" id="KW-1133">Transmembrane helix</keyword>
<keyword evidence="2" id="KW-0812">Transmembrane</keyword>
<evidence type="ECO:0000256" key="2">
    <source>
        <dbReference type="SAM" id="Phobius"/>
    </source>
</evidence>
<evidence type="ECO:0000313" key="3">
    <source>
        <dbReference type="EMBL" id="AAQ15254.1"/>
    </source>
</evidence>
<feature type="transmembrane region" description="Helical" evidence="2">
    <location>
        <begin position="68"/>
        <end position="87"/>
    </location>
</feature>
<evidence type="ECO:0000256" key="1">
    <source>
        <dbReference type="SAM" id="MobiDB-lite"/>
    </source>
</evidence>
<dbReference type="AlphaFoldDB" id="Q71RC0"/>
<feature type="region of interest" description="Disordered" evidence="1">
    <location>
        <begin position="1"/>
        <end position="34"/>
    </location>
</feature>
<sequence>MLEMLYDTTVAMTEERSSRPETGLLSRRPNPRRSGKVRLRETLPCCRPRCGHTLHRALLENRGVSRHSAYLLAFLYFFNFLGGKVFLRSLSCNVFINSK</sequence>
<keyword evidence="2" id="KW-0472">Membrane</keyword>
<name>Q71RC0_HUMAN</name>
<accession>Q71RC0</accession>
<proteinExistence type="evidence at transcript level"/>